<sequence>MSQLLVDNVTDNLVDTTSIMRVPEHFEGQENS</sequence>
<comment type="caution">
    <text evidence="1">The sequence shown here is derived from an EMBL/GenBank/DDBJ whole genome shotgun (WGS) entry which is preliminary data.</text>
</comment>
<accession>A0A6A3XEY9</accession>
<dbReference type="EMBL" id="QXGB01000905">
    <property type="protein sequence ID" value="KAE9201451.1"/>
    <property type="molecule type" value="Genomic_DNA"/>
</dbReference>
<evidence type="ECO:0000313" key="2">
    <source>
        <dbReference type="Proteomes" id="UP000433483"/>
    </source>
</evidence>
<dbReference type="Proteomes" id="UP000433483">
    <property type="component" value="Unassembled WGS sequence"/>
</dbReference>
<organism evidence="1 2">
    <name type="scientific">Phytophthora fragariae</name>
    <dbReference type="NCBI Taxonomy" id="53985"/>
    <lineage>
        <taxon>Eukaryota</taxon>
        <taxon>Sar</taxon>
        <taxon>Stramenopiles</taxon>
        <taxon>Oomycota</taxon>
        <taxon>Peronosporomycetes</taxon>
        <taxon>Peronosporales</taxon>
        <taxon>Peronosporaceae</taxon>
        <taxon>Phytophthora</taxon>
    </lineage>
</organism>
<reference evidence="1 2" key="1">
    <citation type="submission" date="2018-08" db="EMBL/GenBank/DDBJ databases">
        <title>Genomic investigation of the strawberry pathogen Phytophthora fragariae indicates pathogenicity is determined by transcriptional variation in three key races.</title>
        <authorList>
            <person name="Adams T.M."/>
            <person name="Armitage A.D."/>
            <person name="Sobczyk M.K."/>
            <person name="Bates H.J."/>
            <person name="Dunwell J.M."/>
            <person name="Nellist C.F."/>
            <person name="Harrison R.J."/>
        </authorList>
    </citation>
    <scope>NUCLEOTIDE SEQUENCE [LARGE SCALE GENOMIC DNA]</scope>
    <source>
        <strain evidence="1 2">NOV-27</strain>
    </source>
</reference>
<evidence type="ECO:0000313" key="1">
    <source>
        <dbReference type="EMBL" id="KAE9201451.1"/>
    </source>
</evidence>
<dbReference type="AlphaFoldDB" id="A0A6A3XEY9"/>
<gene>
    <name evidence="1" type="ORF">PF005_g14951</name>
</gene>
<protein>
    <submittedName>
        <fullName evidence="1">Uncharacterized protein</fullName>
    </submittedName>
</protein>
<keyword evidence="2" id="KW-1185">Reference proteome</keyword>
<proteinExistence type="predicted"/>
<name>A0A6A3XEY9_9STRA</name>